<protein>
    <submittedName>
        <fullName evidence="1">Uncharacterized protein</fullName>
    </submittedName>
</protein>
<reference evidence="1 2" key="1">
    <citation type="journal article" date="2016" name="Virology">
        <title>The genomic content and context of auxiliary metabolic genes in marine cyanomyoviruses.</title>
        <authorList>
            <person name="Crummett L.T."/>
            <person name="Puxty R.J."/>
            <person name="Weihe C."/>
            <person name="Marston M.F."/>
            <person name="Martiny J.B."/>
        </authorList>
    </citation>
    <scope>NUCLEOTIDE SEQUENCE [LARGE SCALE GENOMIC DNA]</scope>
    <source>
        <strain evidence="1">0810PA29</strain>
    </source>
</reference>
<evidence type="ECO:0000313" key="2">
    <source>
        <dbReference type="Proteomes" id="UP000202081"/>
    </source>
</evidence>
<dbReference type="EMBL" id="KU686211">
    <property type="protein sequence ID" value="AOV61786.1"/>
    <property type="molecule type" value="Genomic_DNA"/>
</dbReference>
<organism evidence="1 2">
    <name type="scientific">Synechococcus phage S-WAM2</name>
    <dbReference type="NCBI Taxonomy" id="1815522"/>
    <lineage>
        <taxon>Viruses</taxon>
        <taxon>Duplodnaviria</taxon>
        <taxon>Heunggongvirae</taxon>
        <taxon>Uroviricota</taxon>
        <taxon>Caudoviricetes</taxon>
        <taxon>Pantevenvirales</taxon>
        <taxon>Kyanoviridae</taxon>
        <taxon>Cymopoleiavirus</taxon>
        <taxon>Cymopoleiavirus swam2</taxon>
    </lineage>
</organism>
<evidence type="ECO:0000313" key="1">
    <source>
        <dbReference type="EMBL" id="AOV61786.1"/>
    </source>
</evidence>
<sequence>MSTLKVNSIRHTNNKRLLDNTGNVVQVIHARTDARSSWSSNNRYIFTPITSLNITITPKHPNNLIVVQVELFCEVHHDNVMTILRDYGRTRNLGYGQVENRADNYNPRNQGMIPGDYTGADNSSTPRVYFMQGVWRADTFSQVRFTPGVRSAGGQNHTLRLNRTLGSGNNGQNSYEIGYSSMIAYEITAA</sequence>
<accession>A0A1D8KT22</accession>
<dbReference type="KEGG" id="vg:30309164"/>
<name>A0A1D8KT22_9CAUD</name>
<dbReference type="Proteomes" id="UP000202081">
    <property type="component" value="Segment"/>
</dbReference>
<dbReference type="RefSeq" id="YP_009324254.1">
    <property type="nucleotide sequence ID" value="NC_031935.1"/>
</dbReference>
<gene>
    <name evidence="1" type="ORF">P29B0810_091</name>
</gene>
<keyword evidence="2" id="KW-1185">Reference proteome</keyword>
<dbReference type="GeneID" id="30309164"/>
<proteinExistence type="predicted"/>